<evidence type="ECO:0000313" key="2">
    <source>
        <dbReference type="EMBL" id="TDZ62064.1"/>
    </source>
</evidence>
<organism evidence="2 3">
    <name type="scientific">Colletotrichum trifolii</name>
    <dbReference type="NCBI Taxonomy" id="5466"/>
    <lineage>
        <taxon>Eukaryota</taxon>
        <taxon>Fungi</taxon>
        <taxon>Dikarya</taxon>
        <taxon>Ascomycota</taxon>
        <taxon>Pezizomycotina</taxon>
        <taxon>Sordariomycetes</taxon>
        <taxon>Hypocreomycetidae</taxon>
        <taxon>Glomerellales</taxon>
        <taxon>Glomerellaceae</taxon>
        <taxon>Colletotrichum</taxon>
        <taxon>Colletotrichum orbiculare species complex</taxon>
    </lineage>
</organism>
<gene>
    <name evidence="2" type="ORF">CTRI78_v003809</name>
</gene>
<sequence length="115" mass="11428">MLTQLAVSVLSPGDFDRASLKPSATASERLAFPDATSVSSLPFSTVSFATDLMGYTTTPLLLQTVAAVATSSSAANATATPSGQPVPVPTNVAGGMLPGVALVFSFAVGVAALLI</sequence>
<reference evidence="2 3" key="1">
    <citation type="submission" date="2018-12" db="EMBL/GenBank/DDBJ databases">
        <title>Genome sequence and assembly of Colletotrichum trifolii.</title>
        <authorList>
            <person name="Gan P."/>
            <person name="Shirasu K."/>
        </authorList>
    </citation>
    <scope>NUCLEOTIDE SEQUENCE [LARGE SCALE GENOMIC DNA]</scope>
    <source>
        <strain evidence="2 3">543-2</strain>
    </source>
</reference>
<comment type="caution">
    <text evidence="2">The sequence shown here is derived from an EMBL/GenBank/DDBJ whole genome shotgun (WGS) entry which is preliminary data.</text>
</comment>
<dbReference type="Proteomes" id="UP000295703">
    <property type="component" value="Unassembled WGS sequence"/>
</dbReference>
<dbReference type="EMBL" id="RYZW01000025">
    <property type="protein sequence ID" value="TDZ62064.1"/>
    <property type="molecule type" value="Genomic_DNA"/>
</dbReference>
<evidence type="ECO:0000256" key="1">
    <source>
        <dbReference type="SAM" id="Phobius"/>
    </source>
</evidence>
<keyword evidence="1" id="KW-0472">Membrane</keyword>
<dbReference type="STRING" id="5466.A0A4R8RIY3"/>
<proteinExistence type="predicted"/>
<keyword evidence="3" id="KW-1185">Reference proteome</keyword>
<accession>A0A4R8RIY3</accession>
<dbReference type="AlphaFoldDB" id="A0A4R8RIY3"/>
<protein>
    <submittedName>
        <fullName evidence="2">Uncharacterized protein</fullName>
    </submittedName>
</protein>
<feature type="transmembrane region" description="Helical" evidence="1">
    <location>
        <begin position="92"/>
        <end position="114"/>
    </location>
</feature>
<keyword evidence="1" id="KW-1133">Transmembrane helix</keyword>
<evidence type="ECO:0000313" key="3">
    <source>
        <dbReference type="Proteomes" id="UP000295703"/>
    </source>
</evidence>
<keyword evidence="1" id="KW-0812">Transmembrane</keyword>
<name>A0A4R8RIY3_COLTR</name>